<evidence type="ECO:0000256" key="2">
    <source>
        <dbReference type="ARBA" id="ARBA00022475"/>
    </source>
</evidence>
<evidence type="ECO:0000256" key="3">
    <source>
        <dbReference type="ARBA" id="ARBA00022692"/>
    </source>
</evidence>
<dbReference type="PANTHER" id="PTHR30572">
    <property type="entry name" value="MEMBRANE COMPONENT OF TRANSPORTER-RELATED"/>
    <property type="match status" value="1"/>
</dbReference>
<dbReference type="GeneID" id="98294931"/>
<dbReference type="AlphaFoldDB" id="A0A261GAH3"/>
<name>A0A261GAH3_9BIFI</name>
<comment type="similarity">
    <text evidence="6">Belongs to the ABC-4 integral membrane protein family.</text>
</comment>
<dbReference type="EMBL" id="MWXA01000002">
    <property type="protein sequence ID" value="OZG68431.1"/>
    <property type="molecule type" value="Genomic_DNA"/>
</dbReference>
<feature type="transmembrane region" description="Helical" evidence="8">
    <location>
        <begin position="330"/>
        <end position="356"/>
    </location>
</feature>
<feature type="transmembrane region" description="Helical" evidence="8">
    <location>
        <begin position="277"/>
        <end position="301"/>
    </location>
</feature>
<evidence type="ECO:0000259" key="9">
    <source>
        <dbReference type="Pfam" id="PF02687"/>
    </source>
</evidence>
<gene>
    <name evidence="10" type="ORF">BAQU_0248</name>
</gene>
<comment type="subcellular location">
    <subcellularLocation>
        <location evidence="1">Cell membrane</location>
        <topology evidence="1">Multi-pass membrane protein</topology>
    </subcellularLocation>
</comment>
<dbReference type="InterPro" id="IPR050250">
    <property type="entry name" value="Macrolide_Exporter_MacB"/>
</dbReference>
<evidence type="ECO:0000256" key="8">
    <source>
        <dbReference type="SAM" id="Phobius"/>
    </source>
</evidence>
<keyword evidence="5 8" id="KW-0472">Membrane</keyword>
<dbReference type="InterPro" id="IPR003838">
    <property type="entry name" value="ABC3_permease_C"/>
</dbReference>
<dbReference type="Pfam" id="PF02687">
    <property type="entry name" value="FtsX"/>
    <property type="match status" value="1"/>
</dbReference>
<reference evidence="10 11" key="1">
    <citation type="journal article" date="2017" name="BMC Genomics">
        <title>Comparative genomic and phylogenomic analyses of the Bifidobacteriaceae family.</title>
        <authorList>
            <person name="Lugli G.A."/>
            <person name="Milani C."/>
            <person name="Turroni F."/>
            <person name="Duranti S."/>
            <person name="Mancabelli L."/>
            <person name="Mangifesta M."/>
            <person name="Ferrario C."/>
            <person name="Modesto M."/>
            <person name="Mattarelli P."/>
            <person name="Jiri K."/>
            <person name="van Sinderen D."/>
            <person name="Ventura M."/>
        </authorList>
    </citation>
    <scope>NUCLEOTIDE SEQUENCE [LARGE SCALE GENOMIC DNA]</scope>
    <source>
        <strain evidence="10 11">LMG 28769</strain>
    </source>
</reference>
<evidence type="ECO:0000313" key="10">
    <source>
        <dbReference type="EMBL" id="OZG68431.1"/>
    </source>
</evidence>
<comment type="caution">
    <text evidence="10">The sequence shown here is derived from an EMBL/GenBank/DDBJ whole genome shotgun (WGS) entry which is preliminary data.</text>
</comment>
<proteinExistence type="inferred from homology"/>
<feature type="domain" description="ABC3 transporter permease C-terminal" evidence="9">
    <location>
        <begin position="280"/>
        <end position="394"/>
    </location>
</feature>
<keyword evidence="4 8" id="KW-1133">Transmembrane helix</keyword>
<evidence type="ECO:0000256" key="4">
    <source>
        <dbReference type="ARBA" id="ARBA00022989"/>
    </source>
</evidence>
<feature type="compositionally biased region" description="Polar residues" evidence="7">
    <location>
        <begin position="164"/>
        <end position="180"/>
    </location>
</feature>
<evidence type="ECO:0000256" key="6">
    <source>
        <dbReference type="ARBA" id="ARBA00038076"/>
    </source>
</evidence>
<dbReference type="Proteomes" id="UP000216451">
    <property type="component" value="Unassembled WGS sequence"/>
</dbReference>
<organism evidence="10 11">
    <name type="scientific">Bifidobacterium aquikefiri</name>
    <dbReference type="NCBI Taxonomy" id="1653207"/>
    <lineage>
        <taxon>Bacteria</taxon>
        <taxon>Bacillati</taxon>
        <taxon>Actinomycetota</taxon>
        <taxon>Actinomycetes</taxon>
        <taxon>Bifidobacteriales</taxon>
        <taxon>Bifidobacteriaceae</taxon>
        <taxon>Bifidobacterium</taxon>
    </lineage>
</organism>
<evidence type="ECO:0000256" key="7">
    <source>
        <dbReference type="SAM" id="MobiDB-lite"/>
    </source>
</evidence>
<dbReference type="RefSeq" id="WP_094692243.1">
    <property type="nucleotide sequence ID" value="NZ_JBDNSG010000003.1"/>
</dbReference>
<dbReference type="OrthoDB" id="9770036at2"/>
<dbReference type="PANTHER" id="PTHR30572:SF4">
    <property type="entry name" value="ABC TRANSPORTER PERMEASE YTRF"/>
    <property type="match status" value="1"/>
</dbReference>
<keyword evidence="3 8" id="KW-0812">Transmembrane</keyword>
<dbReference type="GO" id="GO:0005886">
    <property type="term" value="C:plasma membrane"/>
    <property type="evidence" value="ECO:0007669"/>
    <property type="project" value="UniProtKB-SubCell"/>
</dbReference>
<evidence type="ECO:0000313" key="11">
    <source>
        <dbReference type="Proteomes" id="UP000216451"/>
    </source>
</evidence>
<protein>
    <submittedName>
        <fullName evidence="10">ABC transporter permease</fullName>
    </submittedName>
</protein>
<feature type="region of interest" description="Disordered" evidence="7">
    <location>
        <begin position="164"/>
        <end position="183"/>
    </location>
</feature>
<dbReference type="GO" id="GO:0022857">
    <property type="term" value="F:transmembrane transporter activity"/>
    <property type="evidence" value="ECO:0007669"/>
    <property type="project" value="TreeGrafter"/>
</dbReference>
<keyword evidence="2" id="KW-1003">Cell membrane</keyword>
<sequence length="401" mass="42286">MNNSRMFMAMILGAIFRRRSRALMAVIATMVGAATLFCLAAVCIAVPQQMNEDMRPYGANLVVAAIEKQGAEKTGISDAMVAHTTSMVRAKSSAKFATYRYETVRINAAPYMLAGIESTQVRALNHHWSVQGSWPSHGAVMVGSDVASALGLNVGGNVTIAYQSSDNGGSTTSKTTQDGRVSTDILNGGGSTYRVAGIVNTGGSEDEIVYATNADVNALSGVKRGADVIEYSSSAMGTDLTAIATSINDMTSMGVKAQTVTKISSSDTKIITMLQTLFWLISVVVLALTFVGVGTTMTSIVSQRRNEIGLRKALGAPNSSIRTEFYTESVIYGLVGGGLGATIGFWLARLLCSLVFGRNIAMNWWLVGVAVVLSGIIAILATIRPVVKASRIDPAVVLSEE</sequence>
<evidence type="ECO:0000256" key="1">
    <source>
        <dbReference type="ARBA" id="ARBA00004651"/>
    </source>
</evidence>
<feature type="transmembrane region" description="Helical" evidence="8">
    <location>
        <begin position="362"/>
        <end position="383"/>
    </location>
</feature>
<accession>A0A261GAH3</accession>
<keyword evidence="11" id="KW-1185">Reference proteome</keyword>
<evidence type="ECO:0000256" key="5">
    <source>
        <dbReference type="ARBA" id="ARBA00023136"/>
    </source>
</evidence>